<organismHost>
    <name type="scientific">Acanthamoeba</name>
    <dbReference type="NCBI Taxonomy" id="5754"/>
</organismHost>
<proteinExistence type="predicted"/>
<reference evidence="1 2" key="1">
    <citation type="journal article" date="2009" name="Proc. Natl. Acad. Sci. U.S.A.">
        <title>Giant Marseillevirus highlights the role of amoebae as a melting pot in emergence of chimeric microorganisms.</title>
        <authorList>
            <person name="Boyer M."/>
            <person name="Yutin N."/>
            <person name="Pagnier I."/>
            <person name="Barrassi L."/>
            <person name="Fournous G."/>
            <person name="Espinosa L."/>
            <person name="Robert C."/>
            <person name="Azza S."/>
            <person name="Sun S."/>
            <person name="Rossmann M.G."/>
            <person name="Suzan-Monti M."/>
            <person name="La Scola B."/>
            <person name="Koonin E.V."/>
            <person name="Raoult D."/>
        </authorList>
    </citation>
    <scope>NUCLEOTIDE SEQUENCE [LARGE SCALE GENOMIC DNA]</scope>
    <source>
        <strain evidence="1 2">T19</strain>
    </source>
</reference>
<keyword evidence="2" id="KW-1185">Reference proteome</keyword>
<dbReference type="KEGG" id="vg:8746352"/>
<sequence length="79" mass="9041">MFKRNSLFVLVDVGEDVVNKVKRMGTFSQDGLRIFQDVVRKVLELSVFVLWPPDVDGRVHATRKFSVPLQLNQNGTESH</sequence>
<dbReference type="Proteomes" id="UP000029780">
    <property type="component" value="Segment"/>
</dbReference>
<name>D2XAC3_GBMV</name>
<dbReference type="RefSeq" id="YP_003406862.1">
    <property type="nucleotide sequence ID" value="NC_013756.1"/>
</dbReference>
<gene>
    <name evidence="1" type="ORF">MAR_ORF115</name>
</gene>
<accession>D2XAC3</accession>
<dbReference type="EMBL" id="GU071086">
    <property type="protein sequence ID" value="ADB03900.1"/>
    <property type="molecule type" value="Genomic_DNA"/>
</dbReference>
<evidence type="ECO:0000313" key="2">
    <source>
        <dbReference type="Proteomes" id="UP000029780"/>
    </source>
</evidence>
<evidence type="ECO:0000313" key="1">
    <source>
        <dbReference type="EMBL" id="ADB03900.1"/>
    </source>
</evidence>
<protein>
    <submittedName>
        <fullName evidence="1">Uncharacterized protein</fullName>
    </submittedName>
</protein>
<dbReference type="GeneID" id="8746352"/>
<organism evidence="1 2">
    <name type="scientific">Marseillevirus marseillevirus</name>
    <name type="common">GBM</name>
    <dbReference type="NCBI Taxonomy" id="694581"/>
    <lineage>
        <taxon>Viruses</taxon>
        <taxon>Varidnaviria</taxon>
        <taxon>Bamfordvirae</taxon>
        <taxon>Nucleocytoviricota</taxon>
        <taxon>Megaviricetes</taxon>
        <taxon>Pimascovirales</taxon>
        <taxon>Pimascovirales incertae sedis</taxon>
        <taxon>Marseilleviridae</taxon>
        <taxon>Marseillevirus</taxon>
        <taxon>Marseillevirus massiliense</taxon>
    </lineage>
</organism>